<evidence type="ECO:0000256" key="7">
    <source>
        <dbReference type="ARBA" id="ARBA00023204"/>
    </source>
</evidence>
<dbReference type="GO" id="GO:0035515">
    <property type="term" value="F:oxidative RNA demethylase activity"/>
    <property type="evidence" value="ECO:0007669"/>
    <property type="project" value="TreeGrafter"/>
</dbReference>
<dbReference type="OrthoDB" id="9796932at2"/>
<evidence type="ECO:0000313" key="17">
    <source>
        <dbReference type="EMBL" id="TWG89333.1"/>
    </source>
</evidence>
<feature type="binding site" evidence="15">
    <location>
        <position position="141"/>
    </location>
    <ligand>
        <name>Fe cation</name>
        <dbReference type="ChEBI" id="CHEBI:24875"/>
        <note>catalytic</note>
    </ligand>
</feature>
<feature type="domain" description="Fe2OG dioxygenase" evidence="16">
    <location>
        <begin position="121"/>
        <end position="221"/>
    </location>
</feature>
<evidence type="ECO:0000256" key="3">
    <source>
        <dbReference type="ARBA" id="ARBA00022763"/>
    </source>
</evidence>
<evidence type="ECO:0000259" key="16">
    <source>
        <dbReference type="PROSITE" id="PS51471"/>
    </source>
</evidence>
<proteinExistence type="inferred from homology"/>
<sequence>MTFDLFDNLPDYDRDGGISSEPLAPGASVLRRFARAQAGALLDVVAGVAAVAPFRHLVTPGGRRMSVAMTNCGRLGWVSDRQGYRYDPVDPATGLHWPAMPRAFAVLARDAAAAAGYPDFTPDACLINRYLPGTRLSLHQDRDELDVRAPIVSVSLGVPAVFLFGGLRRADRPARIRVIHGDVVVWGGPSRLAFHGIAPLAQADHPLTGDTRINLTFRKAG</sequence>
<dbReference type="InterPro" id="IPR005123">
    <property type="entry name" value="Oxoglu/Fe-dep_dioxygenase_dom"/>
</dbReference>
<evidence type="ECO:0000256" key="12">
    <source>
        <dbReference type="ARBA" id="ARBA00080712"/>
    </source>
</evidence>
<protein>
    <recommendedName>
        <fullName evidence="11">Alpha-ketoglutarate-dependent dioxygenase AlkB</fullName>
        <ecNumber evidence="10">1.14.11.33</ecNumber>
    </recommendedName>
    <alternativeName>
        <fullName evidence="12">Alkylated DNA repair protein AlkB</fullName>
    </alternativeName>
    <alternativeName>
        <fullName evidence="13">DNA oxidative demethylase AlkB</fullName>
    </alternativeName>
</protein>
<gene>
    <name evidence="17" type="ORF">L602_000100002230</name>
</gene>
<comment type="cofactor">
    <cofactor evidence="15">
        <name>Fe(2+)</name>
        <dbReference type="ChEBI" id="CHEBI:29033"/>
    </cofactor>
    <text evidence="15">Binds 1 Fe(2+) ion per subunit.</text>
</comment>
<evidence type="ECO:0000256" key="10">
    <source>
        <dbReference type="ARBA" id="ARBA00066725"/>
    </source>
</evidence>
<evidence type="ECO:0000256" key="11">
    <source>
        <dbReference type="ARBA" id="ARBA00072243"/>
    </source>
</evidence>
<dbReference type="Proteomes" id="UP000318141">
    <property type="component" value="Unassembled WGS sequence"/>
</dbReference>
<evidence type="ECO:0000256" key="13">
    <source>
        <dbReference type="ARBA" id="ARBA00082512"/>
    </source>
</evidence>
<keyword evidence="5" id="KW-0560">Oxidoreductase</keyword>
<dbReference type="SUPFAM" id="SSF51197">
    <property type="entry name" value="Clavaminate synthase-like"/>
    <property type="match status" value="1"/>
</dbReference>
<dbReference type="PANTHER" id="PTHR16557">
    <property type="entry name" value="ALKYLATED DNA REPAIR PROTEIN ALKB-RELATED"/>
    <property type="match status" value="1"/>
</dbReference>
<evidence type="ECO:0000256" key="1">
    <source>
        <dbReference type="ARBA" id="ARBA00007879"/>
    </source>
</evidence>
<evidence type="ECO:0000313" key="18">
    <source>
        <dbReference type="Proteomes" id="UP000318141"/>
    </source>
</evidence>
<dbReference type="EMBL" id="VLJN01000001">
    <property type="protein sequence ID" value="TWG89333.1"/>
    <property type="molecule type" value="Genomic_DNA"/>
</dbReference>
<dbReference type="InterPro" id="IPR037151">
    <property type="entry name" value="AlkB-like_sf"/>
</dbReference>
<keyword evidence="18" id="KW-1185">Reference proteome</keyword>
<dbReference type="InterPro" id="IPR004574">
    <property type="entry name" value="Alkb"/>
</dbReference>
<dbReference type="GO" id="GO:0005737">
    <property type="term" value="C:cytoplasm"/>
    <property type="evidence" value="ECO:0007669"/>
    <property type="project" value="TreeGrafter"/>
</dbReference>
<feature type="binding site" evidence="15">
    <location>
        <position position="195"/>
    </location>
    <ligand>
        <name>Fe cation</name>
        <dbReference type="ChEBI" id="CHEBI:24875"/>
        <note>catalytic</note>
    </ligand>
</feature>
<keyword evidence="3" id="KW-0227">DNA damage</keyword>
<dbReference type="NCBIfam" id="NF011930">
    <property type="entry name" value="PRK15401.1"/>
    <property type="match status" value="1"/>
</dbReference>
<dbReference type="GO" id="GO:0008198">
    <property type="term" value="F:ferrous iron binding"/>
    <property type="evidence" value="ECO:0007669"/>
    <property type="project" value="TreeGrafter"/>
</dbReference>
<evidence type="ECO:0000256" key="4">
    <source>
        <dbReference type="ARBA" id="ARBA00022964"/>
    </source>
</evidence>
<feature type="binding site" evidence="14">
    <location>
        <begin position="128"/>
        <end position="130"/>
    </location>
    <ligand>
        <name>2-oxoglutarate</name>
        <dbReference type="ChEBI" id="CHEBI:16810"/>
    </ligand>
</feature>
<comment type="catalytic activity">
    <reaction evidence="8">
        <text>a methylated nucleobase within DNA + 2-oxoglutarate + O2 = a nucleobase within DNA + formaldehyde + succinate + CO2</text>
        <dbReference type="Rhea" id="RHEA:30299"/>
        <dbReference type="Rhea" id="RHEA-COMP:12192"/>
        <dbReference type="Rhea" id="RHEA-COMP:12193"/>
        <dbReference type="ChEBI" id="CHEBI:15379"/>
        <dbReference type="ChEBI" id="CHEBI:16526"/>
        <dbReference type="ChEBI" id="CHEBI:16810"/>
        <dbReference type="ChEBI" id="CHEBI:16842"/>
        <dbReference type="ChEBI" id="CHEBI:30031"/>
        <dbReference type="ChEBI" id="CHEBI:32875"/>
        <dbReference type="ChEBI" id="CHEBI:64428"/>
        <dbReference type="EC" id="1.14.11.33"/>
    </reaction>
</comment>
<feature type="binding site" evidence="15">
    <location>
        <position position="139"/>
    </location>
    <ligand>
        <name>Fe cation</name>
        <dbReference type="ChEBI" id="CHEBI:24875"/>
        <note>catalytic</note>
    </ligand>
</feature>
<comment type="function">
    <text evidence="9">Dioxygenase that repairs alkylated DNA and RNA containing 3-methylcytosine or 1-methyladenine by oxidative demethylation. Has highest activity towards 3-methylcytosine. Has lower activity towards alkylated DNA containing ethenoadenine, and no detectable activity towards 1-methylguanine or 3-methylthymine. Accepts double-stranded and single-stranded substrates. Requires molecular oxygen, alpha-ketoglutarate and iron. Provides extensive resistance to alkylating agents such as MMS and DMS (SN2 agents), but not to MMNG and MNU (SN1 agents).</text>
</comment>
<keyword evidence="6 15" id="KW-0408">Iron</keyword>
<evidence type="ECO:0000256" key="5">
    <source>
        <dbReference type="ARBA" id="ARBA00023002"/>
    </source>
</evidence>
<organism evidence="17 18">
    <name type="scientific">Cupriavidus gilardii J11</name>
    <dbReference type="NCBI Taxonomy" id="936133"/>
    <lineage>
        <taxon>Bacteria</taxon>
        <taxon>Pseudomonadati</taxon>
        <taxon>Pseudomonadota</taxon>
        <taxon>Betaproteobacteria</taxon>
        <taxon>Burkholderiales</taxon>
        <taxon>Burkholderiaceae</taxon>
        <taxon>Cupriavidus</taxon>
    </lineage>
</organism>
<evidence type="ECO:0000256" key="9">
    <source>
        <dbReference type="ARBA" id="ARBA00055649"/>
    </source>
</evidence>
<dbReference type="AlphaFoldDB" id="A0A562BXB5"/>
<evidence type="ECO:0000256" key="14">
    <source>
        <dbReference type="PIRSR" id="PIRSR604574-1"/>
    </source>
</evidence>
<evidence type="ECO:0000256" key="6">
    <source>
        <dbReference type="ARBA" id="ARBA00023004"/>
    </source>
</evidence>
<evidence type="ECO:0000256" key="8">
    <source>
        <dbReference type="ARBA" id="ARBA00050106"/>
    </source>
</evidence>
<evidence type="ECO:0000256" key="2">
    <source>
        <dbReference type="ARBA" id="ARBA00022723"/>
    </source>
</evidence>
<accession>A0A562BXB5</accession>
<dbReference type="InterPro" id="IPR027450">
    <property type="entry name" value="AlkB-like"/>
</dbReference>
<keyword evidence="4 17" id="KW-0223">Dioxygenase</keyword>
<name>A0A562BXB5_9BURK</name>
<dbReference type="PROSITE" id="PS51471">
    <property type="entry name" value="FE2OG_OXY"/>
    <property type="match status" value="1"/>
</dbReference>
<keyword evidence="2 15" id="KW-0479">Metal-binding</keyword>
<keyword evidence="7" id="KW-0234">DNA repair</keyword>
<comment type="caution">
    <text evidence="17">The sequence shown here is derived from an EMBL/GenBank/DDBJ whole genome shotgun (WGS) entry which is preliminary data.</text>
</comment>
<dbReference type="FunFam" id="2.60.120.590:FF:000005">
    <property type="entry name" value="Alpha-ketoglutarate-dependent dioxygenase AlkB"/>
    <property type="match status" value="1"/>
</dbReference>
<dbReference type="PANTHER" id="PTHR16557:SF2">
    <property type="entry name" value="NUCLEIC ACID DIOXYGENASE ALKBH1"/>
    <property type="match status" value="1"/>
</dbReference>
<dbReference type="GO" id="GO:0006281">
    <property type="term" value="P:DNA repair"/>
    <property type="evidence" value="ECO:0007669"/>
    <property type="project" value="UniProtKB-KW"/>
</dbReference>
<evidence type="ECO:0000256" key="15">
    <source>
        <dbReference type="PIRSR" id="PIRSR604574-2"/>
    </source>
</evidence>
<feature type="binding site" evidence="14">
    <location>
        <position position="169"/>
    </location>
    <ligand>
        <name>substrate</name>
    </ligand>
</feature>
<feature type="binding site" evidence="14">
    <location>
        <begin position="84"/>
        <end position="86"/>
    </location>
    <ligand>
        <name>substrate</name>
    </ligand>
</feature>
<dbReference type="Gene3D" id="2.60.120.590">
    <property type="entry name" value="Alpha-ketoglutarate-dependent dioxygenase AlkB-like"/>
    <property type="match status" value="1"/>
</dbReference>
<feature type="binding site" evidence="14">
    <location>
        <position position="77"/>
    </location>
    <ligand>
        <name>substrate</name>
    </ligand>
</feature>
<reference evidence="17 18" key="1">
    <citation type="submission" date="2019-07" db="EMBL/GenBank/DDBJ databases">
        <title>Genome sequencing of lignin-degrading bacterial isolates.</title>
        <authorList>
            <person name="Gladden J."/>
        </authorList>
    </citation>
    <scope>NUCLEOTIDE SEQUENCE [LARGE SCALE GENOMIC DNA]</scope>
    <source>
        <strain evidence="17 18">J11</strain>
    </source>
</reference>
<dbReference type="GO" id="GO:0035516">
    <property type="term" value="F:broad specificity oxidative DNA demethylase activity"/>
    <property type="evidence" value="ECO:0007669"/>
    <property type="project" value="UniProtKB-EC"/>
</dbReference>
<feature type="binding site" evidence="14">
    <location>
        <begin position="212"/>
        <end position="218"/>
    </location>
    <ligand>
        <name>2-oxoglutarate</name>
        <dbReference type="ChEBI" id="CHEBI:16810"/>
    </ligand>
</feature>
<feature type="binding site" evidence="14">
    <location>
        <position position="143"/>
    </location>
    <ligand>
        <name>substrate</name>
    </ligand>
</feature>
<dbReference type="GO" id="GO:0035513">
    <property type="term" value="P:oxidative RNA demethylation"/>
    <property type="evidence" value="ECO:0007669"/>
    <property type="project" value="TreeGrafter"/>
</dbReference>
<dbReference type="EC" id="1.14.11.33" evidence="10"/>
<comment type="similarity">
    <text evidence="1">Belongs to the alkB family.</text>
</comment>
<dbReference type="Pfam" id="PF13532">
    <property type="entry name" value="2OG-FeII_Oxy_2"/>
    <property type="match status" value="1"/>
</dbReference>